<gene>
    <name evidence="1" type="ORF">LSAT_V11C300138970</name>
</gene>
<dbReference type="AlphaFoldDB" id="A0A9R1XKZ5"/>
<dbReference type="EMBL" id="NBSK02000003">
    <property type="protein sequence ID" value="KAJ0216714.1"/>
    <property type="molecule type" value="Genomic_DNA"/>
</dbReference>
<organism evidence="1 2">
    <name type="scientific">Lactuca sativa</name>
    <name type="common">Garden lettuce</name>
    <dbReference type="NCBI Taxonomy" id="4236"/>
    <lineage>
        <taxon>Eukaryota</taxon>
        <taxon>Viridiplantae</taxon>
        <taxon>Streptophyta</taxon>
        <taxon>Embryophyta</taxon>
        <taxon>Tracheophyta</taxon>
        <taxon>Spermatophyta</taxon>
        <taxon>Magnoliopsida</taxon>
        <taxon>eudicotyledons</taxon>
        <taxon>Gunneridae</taxon>
        <taxon>Pentapetalae</taxon>
        <taxon>asterids</taxon>
        <taxon>campanulids</taxon>
        <taxon>Asterales</taxon>
        <taxon>Asteraceae</taxon>
        <taxon>Cichorioideae</taxon>
        <taxon>Cichorieae</taxon>
        <taxon>Lactucinae</taxon>
        <taxon>Lactuca</taxon>
    </lineage>
</organism>
<dbReference type="SUPFAM" id="SSF81383">
    <property type="entry name" value="F-box domain"/>
    <property type="match status" value="1"/>
</dbReference>
<proteinExistence type="predicted"/>
<evidence type="ECO:0000313" key="1">
    <source>
        <dbReference type="EMBL" id="KAJ0216714.1"/>
    </source>
</evidence>
<keyword evidence="2" id="KW-1185">Reference proteome</keyword>
<protein>
    <recommendedName>
        <fullName evidence="3">F-box domain-containing protein</fullName>
    </recommendedName>
</protein>
<accession>A0A9R1XKZ5</accession>
<evidence type="ECO:0000313" key="2">
    <source>
        <dbReference type="Proteomes" id="UP000235145"/>
    </source>
</evidence>
<sequence length="221" mass="25125">MMVLMSCRRLSASTIQNVFNLLDGKTDDEHINPQIVDRMSNTRSCSSLDDLPIEILSRIIVLCGSESAKDIISTIICSKKMYTVGCDPQLFRTTSTYMIEGVSPKHLNDDLFIHRCAVHNNIEAIFRQGVLLDAYFGWAVLDHGEYIGVVDNSIDFLKTFDVVHILTTNNITFQCEEELHSVKGAFVVGHEEDEDPQSYCMVCRWYVEYGMFCSFLKYVHG</sequence>
<name>A0A9R1XKZ5_LACSA</name>
<reference evidence="1 2" key="1">
    <citation type="journal article" date="2017" name="Nat. Commun.">
        <title>Genome assembly with in vitro proximity ligation data and whole-genome triplication in lettuce.</title>
        <authorList>
            <person name="Reyes-Chin-Wo S."/>
            <person name="Wang Z."/>
            <person name="Yang X."/>
            <person name="Kozik A."/>
            <person name="Arikit S."/>
            <person name="Song C."/>
            <person name="Xia L."/>
            <person name="Froenicke L."/>
            <person name="Lavelle D.O."/>
            <person name="Truco M.J."/>
            <person name="Xia R."/>
            <person name="Zhu S."/>
            <person name="Xu C."/>
            <person name="Xu H."/>
            <person name="Xu X."/>
            <person name="Cox K."/>
            <person name="Korf I."/>
            <person name="Meyers B.C."/>
            <person name="Michelmore R.W."/>
        </authorList>
    </citation>
    <scope>NUCLEOTIDE SEQUENCE [LARGE SCALE GENOMIC DNA]</scope>
    <source>
        <strain evidence="2">cv. Salinas</strain>
        <tissue evidence="1">Seedlings</tissue>
    </source>
</reference>
<dbReference type="InterPro" id="IPR036047">
    <property type="entry name" value="F-box-like_dom_sf"/>
</dbReference>
<comment type="caution">
    <text evidence="1">The sequence shown here is derived from an EMBL/GenBank/DDBJ whole genome shotgun (WGS) entry which is preliminary data.</text>
</comment>
<dbReference type="Proteomes" id="UP000235145">
    <property type="component" value="Unassembled WGS sequence"/>
</dbReference>
<evidence type="ECO:0008006" key="3">
    <source>
        <dbReference type="Google" id="ProtNLM"/>
    </source>
</evidence>